<evidence type="ECO:0000256" key="3">
    <source>
        <dbReference type="ARBA" id="ARBA00022729"/>
    </source>
</evidence>
<evidence type="ECO:0000256" key="2">
    <source>
        <dbReference type="ARBA" id="ARBA00022448"/>
    </source>
</evidence>
<dbReference type="RefSeq" id="WP_329512188.1">
    <property type="nucleotide sequence ID" value="NZ_BAAAYZ010000188.1"/>
</dbReference>
<evidence type="ECO:0000313" key="7">
    <source>
        <dbReference type="EMBL" id="MED7827819.1"/>
    </source>
</evidence>
<comment type="caution">
    <text evidence="7">The sequence shown here is derived from an EMBL/GenBank/DDBJ whole genome shotgun (WGS) entry which is preliminary data.</text>
</comment>
<accession>A0ABU7FUS9</accession>
<dbReference type="InterPro" id="IPR001638">
    <property type="entry name" value="Solute-binding_3/MltF_N"/>
</dbReference>
<keyword evidence="8" id="KW-1185">Reference proteome</keyword>
<feature type="domain" description="Solute-binding protein family 3/N-terminal" evidence="6">
    <location>
        <begin position="81"/>
        <end position="302"/>
    </location>
</feature>
<sequence>MRSTTVVRTSRRTFLAVASASILALGLSACGGGGSALPGGPGSQSASSSDSTASFLKGAPVAAEATMADGTTMAKIRKRGYLIVGGSSDAPLLSQKNPVTGKYEGFDAYMGQLLATYIFGKPNVHILSSATQTREALLQNHTVDVVFQTYSITPERAKQVTFVGPYLSSGFEIATRKGDNVSSLAELDGKTVIAGANTPAIAKIKKEAPKAKILTFDTDPACIQALTQGRGTAYVQDSITLAADLKDHPDFQINGKPFDTGHMGIGVPKDQNDMAGFVNTWLTTAVKDGSWTKVWNASLGTALGDTTAPAPGSVPDVYTPKA</sequence>
<keyword evidence="2" id="KW-0813">Transport</keyword>
<evidence type="ECO:0000313" key="8">
    <source>
        <dbReference type="Proteomes" id="UP001333996"/>
    </source>
</evidence>
<gene>
    <name evidence="7" type="ORF">VXC91_39500</name>
</gene>
<dbReference type="PROSITE" id="PS51257">
    <property type="entry name" value="PROKAR_LIPOPROTEIN"/>
    <property type="match status" value="1"/>
</dbReference>
<dbReference type="Proteomes" id="UP001333996">
    <property type="component" value="Unassembled WGS sequence"/>
</dbReference>
<dbReference type="PANTHER" id="PTHR30085:SF6">
    <property type="entry name" value="ABC TRANSPORTER GLUTAMINE-BINDING PROTEIN GLNH"/>
    <property type="match status" value="1"/>
</dbReference>
<protein>
    <submittedName>
        <fullName evidence="7">Glutamate ABC transporter substrate-binding protein</fullName>
    </submittedName>
</protein>
<feature type="signal peptide" evidence="5">
    <location>
        <begin position="1"/>
        <end position="29"/>
    </location>
</feature>
<dbReference type="Pfam" id="PF00497">
    <property type="entry name" value="SBP_bac_3"/>
    <property type="match status" value="1"/>
</dbReference>
<evidence type="ECO:0000259" key="6">
    <source>
        <dbReference type="SMART" id="SM00062"/>
    </source>
</evidence>
<keyword evidence="3 5" id="KW-0732">Signal</keyword>
<name>A0ABU7FUS9_9ACTN</name>
<dbReference type="InterPro" id="IPR006311">
    <property type="entry name" value="TAT_signal"/>
</dbReference>
<dbReference type="SMART" id="SM00062">
    <property type="entry name" value="PBPb"/>
    <property type="match status" value="1"/>
</dbReference>
<reference evidence="7" key="1">
    <citation type="submission" date="2024-01" db="EMBL/GenBank/DDBJ databases">
        <title>First draft genome sequence data of TA4-1, the type strain of Gram-positive actinobacterium Streptomyces chiangmaiensis.</title>
        <authorList>
            <person name="Yasawong M."/>
            <person name="Nantapong N."/>
        </authorList>
    </citation>
    <scope>NUCLEOTIDE SEQUENCE</scope>
    <source>
        <strain evidence="7">TA4-1</strain>
    </source>
</reference>
<evidence type="ECO:0000256" key="4">
    <source>
        <dbReference type="SAM" id="MobiDB-lite"/>
    </source>
</evidence>
<dbReference type="CDD" id="cd13690">
    <property type="entry name" value="PBP2_GluB"/>
    <property type="match status" value="1"/>
</dbReference>
<dbReference type="PROSITE" id="PS51318">
    <property type="entry name" value="TAT"/>
    <property type="match status" value="1"/>
</dbReference>
<dbReference type="SUPFAM" id="SSF53850">
    <property type="entry name" value="Periplasmic binding protein-like II"/>
    <property type="match status" value="1"/>
</dbReference>
<feature type="chain" id="PRO_5047102588" evidence="5">
    <location>
        <begin position="30"/>
        <end position="322"/>
    </location>
</feature>
<organism evidence="7 8">
    <name type="scientific">Streptomyces chiangmaiensis</name>
    <dbReference type="NCBI Taxonomy" id="766497"/>
    <lineage>
        <taxon>Bacteria</taxon>
        <taxon>Bacillati</taxon>
        <taxon>Actinomycetota</taxon>
        <taxon>Actinomycetes</taxon>
        <taxon>Kitasatosporales</taxon>
        <taxon>Streptomycetaceae</taxon>
        <taxon>Streptomyces</taxon>
    </lineage>
</organism>
<proteinExistence type="inferred from homology"/>
<dbReference type="InterPro" id="IPR051455">
    <property type="entry name" value="Bact_solute-bind_prot3"/>
</dbReference>
<evidence type="ECO:0000256" key="5">
    <source>
        <dbReference type="SAM" id="SignalP"/>
    </source>
</evidence>
<dbReference type="Gene3D" id="3.40.190.10">
    <property type="entry name" value="Periplasmic binding protein-like II"/>
    <property type="match status" value="2"/>
</dbReference>
<evidence type="ECO:0000256" key="1">
    <source>
        <dbReference type="ARBA" id="ARBA00010333"/>
    </source>
</evidence>
<dbReference type="PANTHER" id="PTHR30085">
    <property type="entry name" value="AMINO ACID ABC TRANSPORTER PERMEASE"/>
    <property type="match status" value="1"/>
</dbReference>
<feature type="region of interest" description="Disordered" evidence="4">
    <location>
        <begin position="302"/>
        <end position="322"/>
    </location>
</feature>
<comment type="similarity">
    <text evidence="1">Belongs to the bacterial solute-binding protein 3 family.</text>
</comment>
<dbReference type="EMBL" id="JAYWVC010000274">
    <property type="protein sequence ID" value="MED7827819.1"/>
    <property type="molecule type" value="Genomic_DNA"/>
</dbReference>